<dbReference type="InterPro" id="IPR004360">
    <property type="entry name" value="Glyas_Fos-R_dOase_dom"/>
</dbReference>
<evidence type="ECO:0000256" key="5">
    <source>
        <dbReference type="ARBA" id="ARBA00022833"/>
    </source>
</evidence>
<evidence type="ECO:0000313" key="11">
    <source>
        <dbReference type="EMBL" id="CAD8497188.1"/>
    </source>
</evidence>
<keyword evidence="5 8" id="KW-0862">Zinc</keyword>
<evidence type="ECO:0000256" key="7">
    <source>
        <dbReference type="PIRSR" id="PIRSR604361-1"/>
    </source>
</evidence>
<dbReference type="InterPro" id="IPR004361">
    <property type="entry name" value="Glyoxalase_1"/>
</dbReference>
<keyword evidence="6 9" id="KW-0456">Lyase</keyword>
<dbReference type="GO" id="GO:0004462">
    <property type="term" value="F:lactoylglutathione lyase activity"/>
    <property type="evidence" value="ECO:0007669"/>
    <property type="project" value="UniProtKB-UniRule"/>
</dbReference>
<dbReference type="NCBIfam" id="TIGR00068">
    <property type="entry name" value="glyox_I"/>
    <property type="match status" value="2"/>
</dbReference>
<dbReference type="UniPathway" id="UPA00619">
    <property type="reaction ID" value="UER00675"/>
</dbReference>
<dbReference type="SUPFAM" id="SSF54593">
    <property type="entry name" value="Glyoxalase/Bleomycin resistance protein/Dihydroxybiphenyl dioxygenase"/>
    <property type="match status" value="2"/>
</dbReference>
<evidence type="ECO:0000256" key="3">
    <source>
        <dbReference type="ARBA" id="ARBA00012081"/>
    </source>
</evidence>
<dbReference type="PANTHER" id="PTHR10374:SF30">
    <property type="entry name" value="LACTOYLGLUTATHIONE LYASE"/>
    <property type="match status" value="1"/>
</dbReference>
<evidence type="ECO:0000256" key="4">
    <source>
        <dbReference type="ARBA" id="ARBA00022723"/>
    </source>
</evidence>
<dbReference type="CDD" id="cd07233">
    <property type="entry name" value="GlxI_Zn"/>
    <property type="match status" value="2"/>
</dbReference>
<accession>A0A7S0EX00</accession>
<comment type="catalytic activity">
    <reaction evidence="9">
        <text>(R)-S-lactoylglutathione = methylglyoxal + glutathione</text>
        <dbReference type="Rhea" id="RHEA:19069"/>
        <dbReference type="ChEBI" id="CHEBI:17158"/>
        <dbReference type="ChEBI" id="CHEBI:57474"/>
        <dbReference type="ChEBI" id="CHEBI:57925"/>
        <dbReference type="EC" id="4.4.1.5"/>
    </reaction>
</comment>
<name>A0A7S0EX00_9CRYP</name>
<dbReference type="PROSITE" id="PS00935">
    <property type="entry name" value="GLYOXALASE_I_2"/>
    <property type="match status" value="1"/>
</dbReference>
<feature type="domain" description="VOC" evidence="10">
    <location>
        <begin position="157"/>
        <end position="304"/>
    </location>
</feature>
<feature type="domain" description="VOC" evidence="10">
    <location>
        <begin position="1"/>
        <end position="146"/>
    </location>
</feature>
<dbReference type="EMBL" id="HBEO01026069">
    <property type="protein sequence ID" value="CAD8497188.1"/>
    <property type="molecule type" value="Transcribed_RNA"/>
</dbReference>
<evidence type="ECO:0000256" key="2">
    <source>
        <dbReference type="ARBA" id="ARBA00010363"/>
    </source>
</evidence>
<keyword evidence="4 8" id="KW-0479">Metal-binding</keyword>
<dbReference type="EC" id="4.4.1.5" evidence="3 9"/>
<dbReference type="Gene3D" id="3.10.180.10">
    <property type="entry name" value="2,3-Dihydroxybiphenyl 1,2-Dioxygenase, domain 1"/>
    <property type="match status" value="2"/>
</dbReference>
<feature type="binding site" evidence="8">
    <location>
        <position position="96"/>
    </location>
    <ligand>
        <name>Zn(2+)</name>
        <dbReference type="ChEBI" id="CHEBI:29105"/>
        <note>ligand shared between dimeric partners</note>
    </ligand>
</feature>
<comment type="similarity">
    <text evidence="2 9">Belongs to the glyoxalase I family.</text>
</comment>
<reference evidence="11" key="1">
    <citation type="submission" date="2021-01" db="EMBL/GenBank/DDBJ databases">
        <authorList>
            <person name="Corre E."/>
            <person name="Pelletier E."/>
            <person name="Niang G."/>
            <person name="Scheremetjew M."/>
            <person name="Finn R."/>
            <person name="Kale V."/>
            <person name="Holt S."/>
            <person name="Cochrane G."/>
            <person name="Meng A."/>
            <person name="Brown T."/>
            <person name="Cohen L."/>
        </authorList>
    </citation>
    <scope>NUCLEOTIDE SEQUENCE</scope>
    <source>
        <strain evidence="11">CCMP325</strain>
    </source>
</reference>
<feature type="active site" description="Proton donor/acceptor" evidence="7">
    <location>
        <position position="142"/>
    </location>
</feature>
<dbReference type="InterPro" id="IPR037523">
    <property type="entry name" value="VOC_core"/>
</dbReference>
<evidence type="ECO:0000256" key="1">
    <source>
        <dbReference type="ARBA" id="ARBA00005008"/>
    </source>
</evidence>
<feature type="binding site" evidence="8">
    <location>
        <position position="142"/>
    </location>
    <ligand>
        <name>Zn(2+)</name>
        <dbReference type="ChEBI" id="CHEBI:29105"/>
        <note>ligand shared between dimeric partners</note>
    </ligand>
</feature>
<dbReference type="InterPro" id="IPR018146">
    <property type="entry name" value="Glyoxalase_1_CS"/>
</dbReference>
<sequence>MLRIKDPSKSLSFYRDVMGMTLIDKLQFPDMKFDLYFLSTLPAHEKYELEPGSDDAHRYLWTMKGTTLELTHNYGTESDASFKYHPGNQEKDGFGHVAFNCNDVYESSAKLEAAGISFKKKPDEGRMKGLAFVFDPDGYWVELVKRSTAAKFDNEFNLSQTMLRIKDPKKSIPFYQALGMTLCREVHMSDFSLYFLACLPEGTQAPDPKSEEASEFVKSLFCPVLELTHNHGTEGDETFAHFSGNEADRKGFGHIGFLVEDVQAACEALEALGSSFVKRPLDGTMKGLAFAKDPDGYWIEVIKRGGYDDKATPFWREATPAA</sequence>
<gene>
    <name evidence="11" type="ORF">HPHI1048_LOCUS17545</name>
</gene>
<proteinExistence type="inferred from homology"/>
<protein>
    <recommendedName>
        <fullName evidence="3 9">Lactoylglutathione lyase</fullName>
        <ecNumber evidence="3 9">4.4.1.5</ecNumber>
    </recommendedName>
    <alternativeName>
        <fullName evidence="9">Glyoxalase I</fullName>
    </alternativeName>
</protein>
<comment type="pathway">
    <text evidence="1 9">Secondary metabolite metabolism; methylglyoxal degradation; (R)-lactate from methylglyoxal: step 1/2.</text>
</comment>
<comment type="cofactor">
    <cofactor evidence="8">
        <name>Zn(2+)</name>
        <dbReference type="ChEBI" id="CHEBI:29105"/>
    </cofactor>
    <text evidence="8">Binds 1 zinc ion per subunit. In the homodimer, two zinc ions are bound between subunits.</text>
</comment>
<evidence type="ECO:0000259" key="10">
    <source>
        <dbReference type="PROSITE" id="PS51819"/>
    </source>
</evidence>
<dbReference type="AlphaFoldDB" id="A0A7S0EX00"/>
<evidence type="ECO:0000256" key="6">
    <source>
        <dbReference type="ARBA" id="ARBA00023239"/>
    </source>
</evidence>
<comment type="function">
    <text evidence="9">Catalyzes the conversion of hemimercaptal, formed from methylglyoxal and glutathione, to S-lactoylglutathione.</text>
</comment>
<dbReference type="PANTHER" id="PTHR10374">
    <property type="entry name" value="LACTOYLGLUTATHIONE LYASE GLYOXALASE I"/>
    <property type="match status" value="1"/>
</dbReference>
<dbReference type="PROSITE" id="PS00934">
    <property type="entry name" value="GLYOXALASE_I_1"/>
    <property type="match status" value="1"/>
</dbReference>
<evidence type="ECO:0000256" key="9">
    <source>
        <dbReference type="RuleBase" id="RU361179"/>
    </source>
</evidence>
<feature type="binding site" evidence="8">
    <location>
        <position position="69"/>
    </location>
    <ligand>
        <name>Zn(2+)</name>
        <dbReference type="ChEBI" id="CHEBI:29105"/>
        <note>ligand shared between dimeric partners</note>
    </ligand>
</feature>
<organism evidence="11">
    <name type="scientific">Hanusia phi</name>
    <dbReference type="NCBI Taxonomy" id="3032"/>
    <lineage>
        <taxon>Eukaryota</taxon>
        <taxon>Cryptophyceae</taxon>
        <taxon>Pyrenomonadales</taxon>
        <taxon>Geminigeraceae</taxon>
        <taxon>Hanusia</taxon>
    </lineage>
</organism>
<dbReference type="InterPro" id="IPR029068">
    <property type="entry name" value="Glyas_Bleomycin-R_OHBP_Dase"/>
</dbReference>
<dbReference type="PROSITE" id="PS51819">
    <property type="entry name" value="VOC"/>
    <property type="match status" value="2"/>
</dbReference>
<dbReference type="Pfam" id="PF00903">
    <property type="entry name" value="Glyoxalase"/>
    <property type="match status" value="2"/>
</dbReference>
<dbReference type="GO" id="GO:0046872">
    <property type="term" value="F:metal ion binding"/>
    <property type="evidence" value="ECO:0007669"/>
    <property type="project" value="UniProtKB-UniRule"/>
</dbReference>
<evidence type="ECO:0000256" key="8">
    <source>
        <dbReference type="PIRSR" id="PIRSR604361-3"/>
    </source>
</evidence>